<dbReference type="Gene3D" id="3.30.160.60">
    <property type="entry name" value="Classic Zinc Finger"/>
    <property type="match status" value="2"/>
</dbReference>
<organism evidence="7 8">
    <name type="scientific">Helicostylum pulchrum</name>
    <dbReference type="NCBI Taxonomy" id="562976"/>
    <lineage>
        <taxon>Eukaryota</taxon>
        <taxon>Fungi</taxon>
        <taxon>Fungi incertae sedis</taxon>
        <taxon>Mucoromycota</taxon>
        <taxon>Mucoromycotina</taxon>
        <taxon>Mucoromycetes</taxon>
        <taxon>Mucorales</taxon>
        <taxon>Mucorineae</taxon>
        <taxon>Mucoraceae</taxon>
        <taxon>Helicostylum</taxon>
    </lineage>
</organism>
<sequence length="265" mass="30403">MEYSSPPPTYYSSIHQPTSYSPEYHHQVDSPTYSFSSSSSNLSRPFDDSFNTLIKREVLSPLPESFYDAYSHHLSTGLPLLTPPATEHYNIKKEEDYQEQILCCTQPHHHHQQHQIPSPVQQQQQQQQQQSACYTPGCNCSLSNVFYNSGMISPTPMFYDNPYNLLSPPPPPPSNYMHRPRQRITRHQSLDAISITATEKTSNSTPRRYKCTLCVKRFTRPSSLATHMHSHTGEKPYKCVIEGCGRRFSVVSNLRRHAKIHTHTP</sequence>
<dbReference type="Pfam" id="PF00096">
    <property type="entry name" value="zf-C2H2"/>
    <property type="match status" value="2"/>
</dbReference>
<protein>
    <recommendedName>
        <fullName evidence="6">C2H2-type domain-containing protein</fullName>
    </recommendedName>
</protein>
<evidence type="ECO:0000256" key="4">
    <source>
        <dbReference type="PROSITE-ProRule" id="PRU00042"/>
    </source>
</evidence>
<accession>A0ABP9YDF6</accession>
<reference evidence="7 8" key="1">
    <citation type="submission" date="2024-04" db="EMBL/GenBank/DDBJ databases">
        <title>genome sequences of Mucor flavus KT1a and Helicostylum pulchrum KT1b strains isolation_sourced from the surface of a dry-aged beef.</title>
        <authorList>
            <person name="Toyotome T."/>
            <person name="Hosono M."/>
            <person name="Torimaru M."/>
            <person name="Fukuda K."/>
            <person name="Mikami N."/>
        </authorList>
    </citation>
    <scope>NUCLEOTIDE SEQUENCE [LARGE SCALE GENOMIC DNA]</scope>
    <source>
        <strain evidence="7 8">KT1b</strain>
    </source>
</reference>
<feature type="compositionally biased region" description="Low complexity" evidence="5">
    <location>
        <begin position="30"/>
        <end position="41"/>
    </location>
</feature>
<evidence type="ECO:0000256" key="5">
    <source>
        <dbReference type="SAM" id="MobiDB-lite"/>
    </source>
</evidence>
<proteinExistence type="predicted"/>
<dbReference type="InterPro" id="IPR013087">
    <property type="entry name" value="Znf_C2H2_type"/>
</dbReference>
<evidence type="ECO:0000259" key="6">
    <source>
        <dbReference type="PROSITE" id="PS50157"/>
    </source>
</evidence>
<comment type="caution">
    <text evidence="7">The sequence shown here is derived from an EMBL/GenBank/DDBJ whole genome shotgun (WGS) entry which is preliminary data.</text>
</comment>
<dbReference type="PANTHER" id="PTHR23235">
    <property type="entry name" value="KRUEPPEL-LIKE TRANSCRIPTION FACTOR"/>
    <property type="match status" value="1"/>
</dbReference>
<evidence type="ECO:0000256" key="3">
    <source>
        <dbReference type="ARBA" id="ARBA00022833"/>
    </source>
</evidence>
<dbReference type="SMART" id="SM00355">
    <property type="entry name" value="ZnF_C2H2"/>
    <property type="match status" value="2"/>
</dbReference>
<dbReference type="PANTHER" id="PTHR23235:SF120">
    <property type="entry name" value="KRUPPEL-LIKE FACTOR 15"/>
    <property type="match status" value="1"/>
</dbReference>
<feature type="domain" description="C2H2-type" evidence="6">
    <location>
        <begin position="237"/>
        <end position="265"/>
    </location>
</feature>
<dbReference type="EMBL" id="BAABUJ010000040">
    <property type="protein sequence ID" value="GAA5804986.1"/>
    <property type="molecule type" value="Genomic_DNA"/>
</dbReference>
<keyword evidence="1" id="KW-0479">Metal-binding</keyword>
<keyword evidence="8" id="KW-1185">Reference proteome</keyword>
<dbReference type="PROSITE" id="PS50157">
    <property type="entry name" value="ZINC_FINGER_C2H2_2"/>
    <property type="match status" value="2"/>
</dbReference>
<feature type="region of interest" description="Disordered" evidence="5">
    <location>
        <begin position="1"/>
        <end position="41"/>
    </location>
</feature>
<evidence type="ECO:0000313" key="8">
    <source>
        <dbReference type="Proteomes" id="UP001476247"/>
    </source>
</evidence>
<dbReference type="InterPro" id="IPR036236">
    <property type="entry name" value="Znf_C2H2_sf"/>
</dbReference>
<keyword evidence="3" id="KW-0862">Zinc</keyword>
<gene>
    <name evidence="7" type="ORF">HPULCUR_010498</name>
</gene>
<evidence type="ECO:0000256" key="1">
    <source>
        <dbReference type="ARBA" id="ARBA00022723"/>
    </source>
</evidence>
<dbReference type="SUPFAM" id="SSF57667">
    <property type="entry name" value="beta-beta-alpha zinc fingers"/>
    <property type="match status" value="1"/>
</dbReference>
<evidence type="ECO:0000313" key="7">
    <source>
        <dbReference type="EMBL" id="GAA5804986.1"/>
    </source>
</evidence>
<name>A0ABP9YDF6_9FUNG</name>
<keyword evidence="2 4" id="KW-0863">Zinc-finger</keyword>
<feature type="domain" description="C2H2-type" evidence="6">
    <location>
        <begin position="209"/>
        <end position="236"/>
    </location>
</feature>
<dbReference type="PROSITE" id="PS00028">
    <property type="entry name" value="ZINC_FINGER_C2H2_1"/>
    <property type="match status" value="2"/>
</dbReference>
<dbReference type="Proteomes" id="UP001476247">
    <property type="component" value="Unassembled WGS sequence"/>
</dbReference>
<evidence type="ECO:0000256" key="2">
    <source>
        <dbReference type="ARBA" id="ARBA00022771"/>
    </source>
</evidence>